<evidence type="ECO:0000313" key="3">
    <source>
        <dbReference type="Proteomes" id="UP000184290"/>
    </source>
</evidence>
<dbReference type="EMBL" id="FQZC01000003">
    <property type="protein sequence ID" value="SHJ54433.1"/>
    <property type="molecule type" value="Genomic_DNA"/>
</dbReference>
<comment type="caution">
    <text evidence="2">The sequence shown here is derived from an EMBL/GenBank/DDBJ whole genome shotgun (WGS) entry which is preliminary data.</text>
</comment>
<dbReference type="InterPro" id="IPR029063">
    <property type="entry name" value="SAM-dependent_MTases_sf"/>
</dbReference>
<feature type="domain" description="Methyltransferase" evidence="1">
    <location>
        <begin position="92"/>
        <end position="189"/>
    </location>
</feature>
<sequence length="245" mass="26111">MEPINSLFAGIAALNAFGLVATRLTLRRASGLFTDAAGRALAMLPDMRPVRDAGRFLAAWLRAPLRVAAVAPSGRALSRLMTAELSGSTGPVVELGPGTGSFTRAMIANGVRQADIALIEYGPEFSALLAERFPHAQIRCMDAANLGTVDLFAGRLFGAVVSGLPLLSMPRRQVVAILKGCFERLEPEGALYQFTYGPRCPVPKSMLDRLGLEAERIGGTLANIPPAAVYRIRRRRQETHGAGSA</sequence>
<proteinExistence type="predicted"/>
<evidence type="ECO:0000259" key="1">
    <source>
        <dbReference type="Pfam" id="PF13649"/>
    </source>
</evidence>
<dbReference type="Gene3D" id="3.40.50.150">
    <property type="entry name" value="Vaccinia Virus protein VP39"/>
    <property type="match status" value="1"/>
</dbReference>
<protein>
    <submittedName>
        <fullName evidence="2">Phospholipid N-methyltransferase</fullName>
    </submittedName>
</protein>
<dbReference type="SUPFAM" id="SSF53335">
    <property type="entry name" value="S-adenosyl-L-methionine-dependent methyltransferases"/>
    <property type="match status" value="1"/>
</dbReference>
<name>A0ABY1IN66_9HYPH</name>
<keyword evidence="3" id="KW-1185">Reference proteome</keyword>
<evidence type="ECO:0000313" key="2">
    <source>
        <dbReference type="EMBL" id="SHJ54433.1"/>
    </source>
</evidence>
<reference evidence="2 3" key="1">
    <citation type="submission" date="2016-11" db="EMBL/GenBank/DDBJ databases">
        <authorList>
            <person name="Varghese N."/>
            <person name="Submissions S."/>
        </authorList>
    </citation>
    <scope>NUCLEOTIDE SEQUENCE [LARGE SCALE GENOMIC DNA]</scope>
    <source>
        <strain evidence="2 3">DSM 21988</strain>
    </source>
</reference>
<accession>A0ABY1IN66</accession>
<organism evidence="2 3">
    <name type="scientific">Aureimonas altamirensis DSM 21988</name>
    <dbReference type="NCBI Taxonomy" id="1121026"/>
    <lineage>
        <taxon>Bacteria</taxon>
        <taxon>Pseudomonadati</taxon>
        <taxon>Pseudomonadota</taxon>
        <taxon>Alphaproteobacteria</taxon>
        <taxon>Hyphomicrobiales</taxon>
        <taxon>Aurantimonadaceae</taxon>
        <taxon>Aureimonas</taxon>
    </lineage>
</organism>
<gene>
    <name evidence="2" type="ORF">SAMN02745911_2823</name>
</gene>
<dbReference type="InterPro" id="IPR041698">
    <property type="entry name" value="Methyltransf_25"/>
</dbReference>
<dbReference type="Pfam" id="PF13649">
    <property type="entry name" value="Methyltransf_25"/>
    <property type="match status" value="1"/>
</dbReference>
<dbReference type="Proteomes" id="UP000184290">
    <property type="component" value="Unassembled WGS sequence"/>
</dbReference>